<protein>
    <submittedName>
        <fullName evidence="3">OLC1v1022022C1</fullName>
    </submittedName>
</protein>
<accession>A0AAV1BWX7</accession>
<dbReference type="InterPro" id="IPR011990">
    <property type="entry name" value="TPR-like_helical_dom_sf"/>
</dbReference>
<proteinExistence type="predicted"/>
<organism evidence="3 4">
    <name type="scientific">Oldenlandia corymbosa var. corymbosa</name>
    <dbReference type="NCBI Taxonomy" id="529605"/>
    <lineage>
        <taxon>Eukaryota</taxon>
        <taxon>Viridiplantae</taxon>
        <taxon>Streptophyta</taxon>
        <taxon>Embryophyta</taxon>
        <taxon>Tracheophyta</taxon>
        <taxon>Spermatophyta</taxon>
        <taxon>Magnoliopsida</taxon>
        <taxon>eudicotyledons</taxon>
        <taxon>Gunneridae</taxon>
        <taxon>Pentapetalae</taxon>
        <taxon>asterids</taxon>
        <taxon>lamiids</taxon>
        <taxon>Gentianales</taxon>
        <taxon>Rubiaceae</taxon>
        <taxon>Rubioideae</taxon>
        <taxon>Spermacoceae</taxon>
        <taxon>Hedyotis-Oldenlandia complex</taxon>
        <taxon>Oldenlandia</taxon>
    </lineage>
</organism>
<dbReference type="NCBIfam" id="TIGR00756">
    <property type="entry name" value="PPR"/>
    <property type="match status" value="4"/>
</dbReference>
<dbReference type="PANTHER" id="PTHR47926:SF436">
    <property type="entry name" value="PENTATRICOPEPTIDE REPEAT-CONTAINING PROTEIN ELI1, CHLOROPLASTIC-LIKE ISOFORM X2"/>
    <property type="match status" value="1"/>
</dbReference>
<sequence length="409" mass="45832">MAAIFASLSAPPIISFTEKATSIKELHQAQAYMIKTGISHDPFSISRLISVASKTSHETLPYAYSLFAEFPQPNTYMYNTLIRAYALSPSPNFSWFLFLKLLQDEEHLFPDKLPRVEVVSWNALLSVYVEKGLLDLAVSLFREMPVKDVESWNFMLSGYVTSGLVDEARRMFDEMMTKDVVSWNIMITGYANAGKYDEVLLLFKDMQRSTVKPDNRTIVTLLSSCASTGAWQQGKWLHAYIDRNGLEVQGFLATALVDMYAKCGCIEKAREIFYSTSKKDVSTWNAMIAGLSIHGYGRDAIKVFSEMVSNAFKPNEVTFVSLLSACSRAGLLEEAQEIFSNMFSLYGITPQIEHYGCMVDLLGRFGLLSEAAELVAGVPEKEAHIMWESLLSACRNHDNGPCFSRIFLG</sequence>
<reference evidence="3" key="1">
    <citation type="submission" date="2023-03" db="EMBL/GenBank/DDBJ databases">
        <authorList>
            <person name="Julca I."/>
        </authorList>
    </citation>
    <scope>NUCLEOTIDE SEQUENCE</scope>
</reference>
<feature type="repeat" description="PPR" evidence="2">
    <location>
        <begin position="117"/>
        <end position="147"/>
    </location>
</feature>
<evidence type="ECO:0000256" key="2">
    <source>
        <dbReference type="PROSITE-ProRule" id="PRU00708"/>
    </source>
</evidence>
<dbReference type="FunFam" id="1.25.40.10:FF:000242">
    <property type="entry name" value="Pentatricopeptide repeat-containing protein"/>
    <property type="match status" value="1"/>
</dbReference>
<keyword evidence="4" id="KW-1185">Reference proteome</keyword>
<feature type="repeat" description="PPR" evidence="2">
    <location>
        <begin position="148"/>
        <end position="178"/>
    </location>
</feature>
<dbReference type="GO" id="GO:0009451">
    <property type="term" value="P:RNA modification"/>
    <property type="evidence" value="ECO:0007669"/>
    <property type="project" value="InterPro"/>
</dbReference>
<feature type="repeat" description="PPR" evidence="2">
    <location>
        <begin position="280"/>
        <end position="314"/>
    </location>
</feature>
<evidence type="ECO:0000256" key="1">
    <source>
        <dbReference type="ARBA" id="ARBA00022737"/>
    </source>
</evidence>
<dbReference type="InterPro" id="IPR002885">
    <property type="entry name" value="PPR_rpt"/>
</dbReference>
<keyword evidence="1" id="KW-0677">Repeat</keyword>
<feature type="repeat" description="PPR" evidence="2">
    <location>
        <begin position="315"/>
        <end position="350"/>
    </location>
</feature>
<dbReference type="AlphaFoldDB" id="A0AAV1BWX7"/>
<dbReference type="PANTHER" id="PTHR47926">
    <property type="entry name" value="PENTATRICOPEPTIDE REPEAT-CONTAINING PROTEIN"/>
    <property type="match status" value="1"/>
</dbReference>
<gene>
    <name evidence="3" type="ORF">OLC1_LOCUS564</name>
</gene>
<dbReference type="Pfam" id="PF01535">
    <property type="entry name" value="PPR"/>
    <property type="match status" value="2"/>
</dbReference>
<dbReference type="Gene3D" id="1.25.40.10">
    <property type="entry name" value="Tetratricopeptide repeat domain"/>
    <property type="match status" value="3"/>
</dbReference>
<feature type="repeat" description="PPR" evidence="2">
    <location>
        <begin position="179"/>
        <end position="213"/>
    </location>
</feature>
<name>A0AAV1BWX7_OLDCO</name>
<dbReference type="Pfam" id="PF13041">
    <property type="entry name" value="PPR_2"/>
    <property type="match status" value="2"/>
</dbReference>
<dbReference type="GO" id="GO:0003723">
    <property type="term" value="F:RNA binding"/>
    <property type="evidence" value="ECO:0007669"/>
    <property type="project" value="InterPro"/>
</dbReference>
<dbReference type="Proteomes" id="UP001161247">
    <property type="component" value="Chromosome 1"/>
</dbReference>
<evidence type="ECO:0000313" key="3">
    <source>
        <dbReference type="EMBL" id="CAI9087841.1"/>
    </source>
</evidence>
<dbReference type="FunFam" id="1.25.40.10:FF:000348">
    <property type="entry name" value="Pentatricopeptide repeat-containing protein chloroplastic"/>
    <property type="match status" value="1"/>
</dbReference>
<dbReference type="EMBL" id="OX459118">
    <property type="protein sequence ID" value="CAI9087841.1"/>
    <property type="molecule type" value="Genomic_DNA"/>
</dbReference>
<evidence type="ECO:0000313" key="4">
    <source>
        <dbReference type="Proteomes" id="UP001161247"/>
    </source>
</evidence>
<dbReference type="PROSITE" id="PS51375">
    <property type="entry name" value="PPR"/>
    <property type="match status" value="5"/>
</dbReference>
<dbReference type="InterPro" id="IPR046960">
    <property type="entry name" value="PPR_At4g14850-like_plant"/>
</dbReference>